<gene>
    <name evidence="2" type="ORF">FRN20_22195</name>
</gene>
<protein>
    <submittedName>
        <fullName evidence="2">Lipoprotein bor</fullName>
    </submittedName>
</protein>
<dbReference type="PROSITE" id="PS51257">
    <property type="entry name" value="PROKAR_LIPOPROTEIN"/>
    <property type="match status" value="1"/>
</dbReference>
<keyword evidence="2" id="KW-0449">Lipoprotein</keyword>
<sequence>MIKAVSAFVLVLFLSGCAQQTFKMSSIPVASPKKVITHHFFISGLGQ</sequence>
<organism evidence="2">
    <name type="scientific">Salmonella houtenae</name>
    <dbReference type="NCBI Taxonomy" id="59205"/>
    <lineage>
        <taxon>Bacteria</taxon>
        <taxon>Pseudomonadati</taxon>
        <taxon>Pseudomonadota</taxon>
        <taxon>Gammaproteobacteria</taxon>
        <taxon>Enterobacterales</taxon>
        <taxon>Enterobacteriaceae</taxon>
        <taxon>Salmonella</taxon>
    </lineage>
</organism>
<feature type="signal peptide" evidence="1">
    <location>
        <begin position="1"/>
        <end position="18"/>
    </location>
</feature>
<comment type="caution">
    <text evidence="2">The sequence shown here is derived from an EMBL/GenBank/DDBJ whole genome shotgun (WGS) entry which is preliminary data.</text>
</comment>
<feature type="chain" id="PRO_5026159432" evidence="1">
    <location>
        <begin position="19"/>
        <end position="47"/>
    </location>
</feature>
<dbReference type="AlphaFoldDB" id="A0A5Y6MFD6"/>
<dbReference type="EMBL" id="AAJCYV010000058">
    <property type="protein sequence ID" value="ECK7333434.1"/>
    <property type="molecule type" value="Genomic_DNA"/>
</dbReference>
<proteinExistence type="predicted"/>
<reference evidence="2" key="1">
    <citation type="submission" date="2019-08" db="EMBL/GenBank/DDBJ databases">
        <authorList>
            <person name="Ashton P.M."/>
            <person name="Dallman T."/>
            <person name="Nair S."/>
            <person name="De Pinna E."/>
            <person name="Peters T."/>
            <person name="Grant K."/>
        </authorList>
    </citation>
    <scope>NUCLEOTIDE SEQUENCE</scope>
    <source>
        <strain evidence="2">779338</strain>
    </source>
</reference>
<keyword evidence="1" id="KW-0732">Signal</keyword>
<accession>A0A5Y6MFD6</accession>
<evidence type="ECO:0000313" key="2">
    <source>
        <dbReference type="EMBL" id="ECK7333434.1"/>
    </source>
</evidence>
<feature type="non-terminal residue" evidence="2">
    <location>
        <position position="47"/>
    </location>
</feature>
<evidence type="ECO:0000256" key="1">
    <source>
        <dbReference type="SAM" id="SignalP"/>
    </source>
</evidence>
<name>A0A5Y6MFD6_SALHO</name>